<keyword evidence="10" id="KW-1185">Reference proteome</keyword>
<dbReference type="AlphaFoldDB" id="A0A0F4QXT3"/>
<dbReference type="OrthoDB" id="6313309at2"/>
<keyword evidence="3" id="KW-1003">Cell membrane</keyword>
<dbReference type="RefSeq" id="WP_046003578.1">
    <property type="nucleotide sequence ID" value="NZ_JXYA01000006.1"/>
</dbReference>
<dbReference type="PATRIC" id="fig|43658.5.peg.733"/>
<dbReference type="GO" id="GO:0005886">
    <property type="term" value="C:plasma membrane"/>
    <property type="evidence" value="ECO:0007669"/>
    <property type="project" value="UniProtKB-SubCell"/>
</dbReference>
<sequence length="134" mass="14639">MIKTAHQRIPSDVTVDMNPMLDIVFILLIFFIVTASFMRETALPLNRTEQAVTSLVPILTPVFSIDAKNQVYLNNRQIDLDSVSINVARLGAQGEITSISLRAHPNSQHATLVSVLDAIKAQTSAPVSLGETLK</sequence>
<dbReference type="EMBL" id="JXYA01000006">
    <property type="protein sequence ID" value="KJZ12144.1"/>
    <property type="molecule type" value="Genomic_DNA"/>
</dbReference>
<evidence type="ECO:0000256" key="7">
    <source>
        <dbReference type="RuleBase" id="RU003879"/>
    </source>
</evidence>
<accession>A0A0F4QXT3</accession>
<dbReference type="InterPro" id="IPR003400">
    <property type="entry name" value="ExbD"/>
</dbReference>
<keyword evidence="5 8" id="KW-1133">Transmembrane helix</keyword>
<comment type="caution">
    <text evidence="9">The sequence shown here is derived from an EMBL/GenBank/DDBJ whole genome shotgun (WGS) entry which is preliminary data.</text>
</comment>
<keyword evidence="7" id="KW-0813">Transport</keyword>
<dbReference type="Pfam" id="PF02472">
    <property type="entry name" value="ExbD"/>
    <property type="match status" value="1"/>
</dbReference>
<gene>
    <name evidence="9" type="ORF">TW77_03500</name>
</gene>
<evidence type="ECO:0000256" key="6">
    <source>
        <dbReference type="ARBA" id="ARBA00023136"/>
    </source>
</evidence>
<keyword evidence="6 8" id="KW-0472">Membrane</keyword>
<keyword evidence="7" id="KW-0653">Protein transport</keyword>
<dbReference type="Proteomes" id="UP000033452">
    <property type="component" value="Unassembled WGS sequence"/>
</dbReference>
<evidence type="ECO:0000256" key="3">
    <source>
        <dbReference type="ARBA" id="ARBA00022475"/>
    </source>
</evidence>
<evidence type="ECO:0000256" key="8">
    <source>
        <dbReference type="SAM" id="Phobius"/>
    </source>
</evidence>
<organism evidence="9 10">
    <name type="scientific">Pseudoalteromonas rubra</name>
    <dbReference type="NCBI Taxonomy" id="43658"/>
    <lineage>
        <taxon>Bacteria</taxon>
        <taxon>Pseudomonadati</taxon>
        <taxon>Pseudomonadota</taxon>
        <taxon>Gammaproteobacteria</taxon>
        <taxon>Alteromonadales</taxon>
        <taxon>Pseudoalteromonadaceae</taxon>
        <taxon>Pseudoalteromonas</taxon>
    </lineage>
</organism>
<dbReference type="PANTHER" id="PTHR30558">
    <property type="entry name" value="EXBD MEMBRANE COMPONENT OF PMF-DRIVEN MACROMOLECULE IMPORT SYSTEM"/>
    <property type="match status" value="1"/>
</dbReference>
<evidence type="ECO:0000256" key="2">
    <source>
        <dbReference type="ARBA" id="ARBA00005811"/>
    </source>
</evidence>
<comment type="subcellular location">
    <subcellularLocation>
        <location evidence="1">Cell membrane</location>
        <topology evidence="1">Single-pass membrane protein</topology>
    </subcellularLocation>
    <subcellularLocation>
        <location evidence="7">Cell membrane</location>
        <topology evidence="7">Single-pass type II membrane protein</topology>
    </subcellularLocation>
</comment>
<dbReference type="GO" id="GO:0022857">
    <property type="term" value="F:transmembrane transporter activity"/>
    <property type="evidence" value="ECO:0007669"/>
    <property type="project" value="InterPro"/>
</dbReference>
<evidence type="ECO:0000256" key="4">
    <source>
        <dbReference type="ARBA" id="ARBA00022692"/>
    </source>
</evidence>
<evidence type="ECO:0000256" key="5">
    <source>
        <dbReference type="ARBA" id="ARBA00022989"/>
    </source>
</evidence>
<dbReference type="GO" id="GO:0015031">
    <property type="term" value="P:protein transport"/>
    <property type="evidence" value="ECO:0007669"/>
    <property type="project" value="UniProtKB-KW"/>
</dbReference>
<proteinExistence type="inferred from homology"/>
<evidence type="ECO:0000256" key="1">
    <source>
        <dbReference type="ARBA" id="ARBA00004162"/>
    </source>
</evidence>
<keyword evidence="4 7" id="KW-0812">Transmembrane</keyword>
<feature type="transmembrane region" description="Helical" evidence="8">
    <location>
        <begin position="20"/>
        <end position="38"/>
    </location>
</feature>
<dbReference type="PANTHER" id="PTHR30558:SF13">
    <property type="entry name" value="BIOPOLYMER TRANSPORT PROTEIN EXBD2"/>
    <property type="match status" value="1"/>
</dbReference>
<evidence type="ECO:0000313" key="9">
    <source>
        <dbReference type="EMBL" id="KJZ12144.1"/>
    </source>
</evidence>
<reference evidence="9 10" key="1">
    <citation type="journal article" date="2015" name="BMC Genomics">
        <title>Genome mining reveals unlocked bioactive potential of marine Gram-negative bacteria.</title>
        <authorList>
            <person name="Machado H."/>
            <person name="Sonnenschein E.C."/>
            <person name="Melchiorsen J."/>
            <person name="Gram L."/>
        </authorList>
    </citation>
    <scope>NUCLEOTIDE SEQUENCE [LARGE SCALE GENOMIC DNA]</scope>
    <source>
        <strain evidence="9 10">S2471</strain>
    </source>
</reference>
<dbReference type="Gene3D" id="3.30.420.270">
    <property type="match status" value="1"/>
</dbReference>
<name>A0A0F4QXT3_9GAMM</name>
<evidence type="ECO:0000313" key="10">
    <source>
        <dbReference type="Proteomes" id="UP000033452"/>
    </source>
</evidence>
<protein>
    <submittedName>
        <fullName evidence="9">Biopolymer transporter</fullName>
    </submittedName>
</protein>
<comment type="similarity">
    <text evidence="2 7">Belongs to the ExbD/TolR family.</text>
</comment>